<keyword evidence="2" id="KW-0547">Nucleotide-binding</keyword>
<dbReference type="Proteomes" id="UP001168537">
    <property type="component" value="Unassembled WGS sequence"/>
</dbReference>
<organism evidence="2 3">
    <name type="scientific">Nocardioides abyssi</name>
    <dbReference type="NCBI Taxonomy" id="3058370"/>
    <lineage>
        <taxon>Bacteria</taxon>
        <taxon>Bacillati</taxon>
        <taxon>Actinomycetota</taxon>
        <taxon>Actinomycetes</taxon>
        <taxon>Propionibacteriales</taxon>
        <taxon>Nocardioidaceae</taxon>
        <taxon>Nocardioides</taxon>
    </lineage>
</organism>
<name>A0ABT8F0C5_9ACTN</name>
<accession>A0ABT8F0C5</accession>
<evidence type="ECO:0000313" key="3">
    <source>
        <dbReference type="Proteomes" id="UP001168537"/>
    </source>
</evidence>
<evidence type="ECO:0000313" key="2">
    <source>
        <dbReference type="EMBL" id="MDN4163691.1"/>
    </source>
</evidence>
<feature type="domain" description="UvrD-like helicase C-terminal" evidence="1">
    <location>
        <begin position="41"/>
        <end position="63"/>
    </location>
</feature>
<dbReference type="InterPro" id="IPR027417">
    <property type="entry name" value="P-loop_NTPase"/>
</dbReference>
<dbReference type="EMBL" id="JAUHJR010000127">
    <property type="protein sequence ID" value="MDN4163691.1"/>
    <property type="molecule type" value="Genomic_DNA"/>
</dbReference>
<dbReference type="Gene3D" id="3.40.50.300">
    <property type="entry name" value="P-loop containing nucleotide triphosphate hydrolases"/>
    <property type="match status" value="1"/>
</dbReference>
<keyword evidence="3" id="KW-1185">Reference proteome</keyword>
<dbReference type="InterPro" id="IPR027785">
    <property type="entry name" value="UvrD-like_helicase_C"/>
</dbReference>
<comment type="caution">
    <text evidence="2">The sequence shown here is derived from an EMBL/GenBank/DDBJ whole genome shotgun (WGS) entry which is preliminary data.</text>
</comment>
<dbReference type="Pfam" id="PF13538">
    <property type="entry name" value="UvrD_C_2"/>
    <property type="match status" value="1"/>
</dbReference>
<keyword evidence="2" id="KW-0067">ATP-binding</keyword>
<proteinExistence type="predicted"/>
<reference evidence="2" key="1">
    <citation type="submission" date="2023-06" db="EMBL/GenBank/DDBJ databases">
        <title>Draft genome sequence of Nocardioides sp. SOB72.</title>
        <authorList>
            <person name="Zhang G."/>
        </authorList>
    </citation>
    <scope>NUCLEOTIDE SEQUENCE</scope>
    <source>
        <strain evidence="2">SOB72</strain>
    </source>
</reference>
<dbReference type="SUPFAM" id="SSF52540">
    <property type="entry name" value="P-loop containing nucleoside triphosphate hydrolases"/>
    <property type="match status" value="1"/>
</dbReference>
<protein>
    <submittedName>
        <fullName evidence="2">ATP-binding domain-containing protein</fullName>
    </submittedName>
</protein>
<dbReference type="RefSeq" id="WP_300963021.1">
    <property type="nucleotide sequence ID" value="NZ_JAUHJR010000127.1"/>
</dbReference>
<feature type="non-terminal residue" evidence="2">
    <location>
        <position position="1"/>
    </location>
</feature>
<feature type="non-terminal residue" evidence="2">
    <location>
        <position position="93"/>
    </location>
</feature>
<gene>
    <name evidence="2" type="ORF">QWY29_20205</name>
</gene>
<dbReference type="GO" id="GO:0005524">
    <property type="term" value="F:ATP binding"/>
    <property type="evidence" value="ECO:0007669"/>
    <property type="project" value="UniProtKB-KW"/>
</dbReference>
<evidence type="ECO:0000259" key="1">
    <source>
        <dbReference type="Pfam" id="PF13538"/>
    </source>
</evidence>
<sequence length="93" mass="10502">EPKGAHPPKLMQLNDGAVVWAGRKQDDVDALSAARTRIERENTDEYRRLLYVAMTRAAERLIICGAQGKNKIPDGCWYELVRTALENECVSEE</sequence>